<name>A0AAD5SE93_9FUNG</name>
<dbReference type="AlphaFoldDB" id="A0AAD5SE93"/>
<gene>
    <name evidence="1" type="ORF">HK097_005594</name>
</gene>
<evidence type="ECO:0000313" key="1">
    <source>
        <dbReference type="EMBL" id="KAJ3052832.1"/>
    </source>
</evidence>
<proteinExistence type="predicted"/>
<dbReference type="Proteomes" id="UP001212841">
    <property type="component" value="Unassembled WGS sequence"/>
</dbReference>
<reference evidence="1" key="1">
    <citation type="submission" date="2020-05" db="EMBL/GenBank/DDBJ databases">
        <title>Phylogenomic resolution of chytrid fungi.</title>
        <authorList>
            <person name="Stajich J.E."/>
            <person name="Amses K."/>
            <person name="Simmons R."/>
            <person name="Seto K."/>
            <person name="Myers J."/>
            <person name="Bonds A."/>
            <person name="Quandt C.A."/>
            <person name="Barry K."/>
            <person name="Liu P."/>
            <person name="Grigoriev I."/>
            <person name="Longcore J.E."/>
            <person name="James T.Y."/>
        </authorList>
    </citation>
    <scope>NUCLEOTIDE SEQUENCE</scope>
    <source>
        <strain evidence="1">JEL0318</strain>
    </source>
</reference>
<dbReference type="EMBL" id="JADGJD010000261">
    <property type="protein sequence ID" value="KAJ3052832.1"/>
    <property type="molecule type" value="Genomic_DNA"/>
</dbReference>
<organism evidence="1 2">
    <name type="scientific">Rhizophlyctis rosea</name>
    <dbReference type="NCBI Taxonomy" id="64517"/>
    <lineage>
        <taxon>Eukaryota</taxon>
        <taxon>Fungi</taxon>
        <taxon>Fungi incertae sedis</taxon>
        <taxon>Chytridiomycota</taxon>
        <taxon>Chytridiomycota incertae sedis</taxon>
        <taxon>Chytridiomycetes</taxon>
        <taxon>Rhizophlyctidales</taxon>
        <taxon>Rhizophlyctidaceae</taxon>
        <taxon>Rhizophlyctis</taxon>
    </lineage>
</organism>
<accession>A0AAD5SE93</accession>
<sequence length="111" mass="12626">MTIYFTKATFVDIIGVRDINFMSQNYDNTRDELYVYLKPPPILGKLKPTFDPAVEIIESNNIVCGLVVRNASRSVVSSVTEQEREEAEIGALDWNMNMVELIKKQDLALQV</sequence>
<keyword evidence="2" id="KW-1185">Reference proteome</keyword>
<evidence type="ECO:0000313" key="2">
    <source>
        <dbReference type="Proteomes" id="UP001212841"/>
    </source>
</evidence>
<protein>
    <submittedName>
        <fullName evidence="1">Uncharacterized protein</fullName>
    </submittedName>
</protein>
<comment type="caution">
    <text evidence="1">The sequence shown here is derived from an EMBL/GenBank/DDBJ whole genome shotgun (WGS) entry which is preliminary data.</text>
</comment>